<feature type="region of interest" description="Disordered" evidence="16">
    <location>
        <begin position="108"/>
        <end position="138"/>
    </location>
</feature>
<reference evidence="19 20" key="1">
    <citation type="submission" date="2022-05" db="EMBL/GenBank/DDBJ databases">
        <title>A multi-omics perspective on studying reproductive biology in Daphnia sinensis.</title>
        <authorList>
            <person name="Jia J."/>
        </authorList>
    </citation>
    <scope>NUCLEOTIDE SEQUENCE [LARGE SCALE GENOMIC DNA]</scope>
    <source>
        <strain evidence="19 20">WSL</strain>
    </source>
</reference>
<feature type="domain" description="FERM" evidence="18">
    <location>
        <begin position="298"/>
        <end position="635"/>
    </location>
</feature>
<dbReference type="PRINTS" id="PR00109">
    <property type="entry name" value="TYRKINASE"/>
</dbReference>
<dbReference type="Pfam" id="PF07714">
    <property type="entry name" value="PK_Tyr_Ser-Thr"/>
    <property type="match status" value="1"/>
</dbReference>
<dbReference type="PANTHER" id="PTHR46221:SF9">
    <property type="entry name" value="NON-SPECIFIC PROTEIN-TYROSINE KINASE"/>
    <property type="match status" value="1"/>
</dbReference>
<dbReference type="GO" id="GO:0005737">
    <property type="term" value="C:cytoplasm"/>
    <property type="evidence" value="ECO:0007669"/>
    <property type="project" value="UniProtKB-SubCell"/>
</dbReference>
<dbReference type="InterPro" id="IPR011009">
    <property type="entry name" value="Kinase-like_dom_sf"/>
</dbReference>
<dbReference type="SMART" id="SM00219">
    <property type="entry name" value="TyrKc"/>
    <property type="match status" value="1"/>
</dbReference>
<dbReference type="InterPro" id="IPR020635">
    <property type="entry name" value="Tyr_kinase_cat_dom"/>
</dbReference>
<dbReference type="GO" id="GO:0004713">
    <property type="term" value="F:protein tyrosine kinase activity"/>
    <property type="evidence" value="ECO:0007669"/>
    <property type="project" value="InterPro"/>
</dbReference>
<dbReference type="InterPro" id="IPR029071">
    <property type="entry name" value="Ubiquitin-like_domsf"/>
</dbReference>
<dbReference type="InterPro" id="IPR019749">
    <property type="entry name" value="Band_41_domain"/>
</dbReference>
<dbReference type="Gene3D" id="3.30.200.20">
    <property type="entry name" value="Phosphorylase Kinase, domain 1"/>
    <property type="match status" value="1"/>
</dbReference>
<dbReference type="PROSITE" id="PS50057">
    <property type="entry name" value="FERM_3"/>
    <property type="match status" value="1"/>
</dbReference>
<keyword evidence="9 15" id="KW-0547">Nucleotide-binding</keyword>
<evidence type="ECO:0000256" key="12">
    <source>
        <dbReference type="ARBA" id="ARBA00022949"/>
    </source>
</evidence>
<evidence type="ECO:0000256" key="1">
    <source>
        <dbReference type="ARBA" id="ARBA00004246"/>
    </source>
</evidence>
<feature type="region of interest" description="Disordered" evidence="16">
    <location>
        <begin position="1183"/>
        <end position="1218"/>
    </location>
</feature>
<gene>
    <name evidence="19" type="ORF">GHT06_017644</name>
</gene>
<dbReference type="InterPro" id="IPR011993">
    <property type="entry name" value="PH-like_dom_sf"/>
</dbReference>
<feature type="region of interest" description="Disordered" evidence="16">
    <location>
        <begin position="1085"/>
        <end position="1111"/>
    </location>
</feature>
<keyword evidence="12" id="KW-0965">Cell junction</keyword>
<dbReference type="Pfam" id="PF03623">
    <property type="entry name" value="Focal_AT"/>
    <property type="match status" value="1"/>
</dbReference>
<dbReference type="Pfam" id="PF00373">
    <property type="entry name" value="FERM_M"/>
    <property type="match status" value="1"/>
</dbReference>
<keyword evidence="10" id="KW-0418">Kinase</keyword>
<feature type="compositionally biased region" description="Low complexity" evidence="16">
    <location>
        <begin position="186"/>
        <end position="197"/>
    </location>
</feature>
<dbReference type="InterPro" id="IPR001245">
    <property type="entry name" value="Ser-Thr/Tyr_kinase_cat_dom"/>
</dbReference>
<feature type="region of interest" description="Disordered" evidence="16">
    <location>
        <begin position="224"/>
        <end position="244"/>
    </location>
</feature>
<feature type="compositionally biased region" description="Polar residues" evidence="16">
    <location>
        <begin position="109"/>
        <end position="120"/>
    </location>
</feature>
<keyword evidence="8" id="KW-0808">Transferase</keyword>
<feature type="region of interest" description="Disordered" evidence="16">
    <location>
        <begin position="1124"/>
        <end position="1144"/>
    </location>
</feature>
<keyword evidence="13" id="KW-0472">Membrane</keyword>
<dbReference type="Gene3D" id="1.20.80.10">
    <property type="match status" value="1"/>
</dbReference>
<feature type="compositionally biased region" description="Low complexity" evidence="16">
    <location>
        <begin position="1085"/>
        <end position="1096"/>
    </location>
</feature>
<dbReference type="CDD" id="cd14473">
    <property type="entry name" value="FERM_B-lobe"/>
    <property type="match status" value="1"/>
</dbReference>
<sequence length="1387" mass="155330">MTIEVTKMERDWSWSVACFGQQKDYMDLPPRTWGEKEAKGEEPALWSSGGYEAAVDCWSQSASELYQTSGTRLVEPTGVNLSEQQRSWGPRRRSSSVSRHQVADILAPNWSNSPNASVQFPPSTSSFHRDSSPSPSLRRWKQLKQAGRNWRSWRRLYSSIEELRTLPSAAVPFHQRSMSVSMTKEQQQLQHQQQQQHGNEWSPLQVASSTRLGLAPQMARPLLIQSHYGGGGGNNSSNNSSHSDIRPLLKQQMLPPELPLRRGGSVDRVLLPTDNYNTNTTKSSNSESGSSFTAANTVTFKVYGPNSSQGFNMVKCLDSSTVEEAIAMVTEPLAARPRAYQALYGLRIVESANPRGPHYWLDNSSTLAQVQERFALAMIGTVDSKWRIELRIRCVPKDLHELYEKDKSTFLFYYDQTRFDYLSHGSLTVEPELAVHLCCLEIRRVFKDLSPSALEKRSSLENLEKEFGLRSLLPECIITNIKSKNLKKMIQQQLKKCVALAESACMFKFLDLLRTVYRYDREKFQCDLGTGWSIPVELIIGPDVGISYTASQAGSQLILVADFSHVSQVETLMSADCESHNVQRMAGGLSNNKAVVHIKVAGSQEPLLITCTSIETAENIADLVDRYCRLVNGTNLSLWNKRDLVNRSRPGSRISAANSRNTSRNGSPAPMGPAHRSRVAGDPGNDTRDYAELVDDDGDYSTPSVPNYELSRNSIDLQEIIGYGHFGDVHRGFFRNGGGDPTLVAVKTCKDQTMADKFLEEAYIMQQFDHPNIIRLIGVCSQAPVWIVMELAKYGEMRAYLQKNQARLELDLATLVLFAYQLSTALSYLESKKFVHRDIAARNILVSADDCVKLADFGLSRWVEESSYYKASKGVLPIKWMAPESINFRRFTTASDVWMFGVCMWEIFMLGIKPFQGIKNSDVIGRIENGERLPLPVICPPNLYSLMLQCWSYEPSKRPCFREIKETLNEILMEERRERDETMWRENRRVHAVSWGSNGSGGNGEDLPPPKPSRVPATYVSVAPNAGKFVPPGVNDQLLPGPTTYLVAPNSEVLAQLMRDNETRADAGQYMAPASAFNTFTVEFSHTSSSSSNPASPHHRSKANCRKNQQQQPVYANVMTSDSTAAATGGSTPFNESNEPLSDHLEQERRMLEWKLRQQQRQSEEDSRWLAEEESHLRKRLSVAASLSDRSDSDSMDGASGYQKDRSTPVQGTQADERSVVVKKLEPTPTARLDRTYDKVYDATTYVVRAVMSLSDGVKQAKIDNYVDLVKKVGLELRTLLTSVDQLVPHFPPSTHREVEMAHKVLSKDMAELVSALKLAERYSNTTLDNEYRKGMLSAGHILAMDAKNLLDVVDHVRIKHPHVNVFFSGPNRSQDSSGVSASAKTS</sequence>
<evidence type="ECO:0000256" key="5">
    <source>
        <dbReference type="ARBA" id="ARBA00022475"/>
    </source>
</evidence>
<evidence type="ECO:0000256" key="6">
    <source>
        <dbReference type="ARBA" id="ARBA00022490"/>
    </source>
</evidence>
<dbReference type="GO" id="GO:0005886">
    <property type="term" value="C:plasma membrane"/>
    <property type="evidence" value="ECO:0007669"/>
    <property type="project" value="UniProtKB-SubCell"/>
</dbReference>
<evidence type="ECO:0000313" key="19">
    <source>
        <dbReference type="EMBL" id="KAI9555129.1"/>
    </source>
</evidence>
<dbReference type="InterPro" id="IPR000299">
    <property type="entry name" value="FERM_domain"/>
</dbReference>
<dbReference type="CDD" id="cd13190">
    <property type="entry name" value="FERM_C_FAK1"/>
    <property type="match status" value="1"/>
</dbReference>
<evidence type="ECO:0000256" key="4">
    <source>
        <dbReference type="ARBA" id="ARBA00004496"/>
    </source>
</evidence>
<dbReference type="SUPFAM" id="SSF54236">
    <property type="entry name" value="Ubiquitin-like"/>
    <property type="match status" value="1"/>
</dbReference>
<dbReference type="InterPro" id="IPR017441">
    <property type="entry name" value="Protein_kinase_ATP_BS"/>
</dbReference>
<dbReference type="GO" id="GO:0042995">
    <property type="term" value="C:cell projection"/>
    <property type="evidence" value="ECO:0007669"/>
    <property type="project" value="UniProtKB-SubCell"/>
</dbReference>
<evidence type="ECO:0008006" key="21">
    <source>
        <dbReference type="Google" id="ProtNLM"/>
    </source>
</evidence>
<feature type="binding site" evidence="15">
    <location>
        <position position="747"/>
    </location>
    <ligand>
        <name>ATP</name>
        <dbReference type="ChEBI" id="CHEBI:30616"/>
    </ligand>
</feature>
<dbReference type="PROSITE" id="PS00109">
    <property type="entry name" value="PROTEIN_KINASE_TYR"/>
    <property type="match status" value="1"/>
</dbReference>
<keyword evidence="14" id="KW-0966">Cell projection</keyword>
<dbReference type="SUPFAM" id="SSF56112">
    <property type="entry name" value="Protein kinase-like (PK-like)"/>
    <property type="match status" value="1"/>
</dbReference>
<dbReference type="Pfam" id="PF21477">
    <property type="entry name" value="FERM_C_FAK1"/>
    <property type="match status" value="1"/>
</dbReference>
<feature type="region of interest" description="Disordered" evidence="16">
    <location>
        <begin position="649"/>
        <end position="707"/>
    </location>
</feature>
<dbReference type="SMART" id="SM00295">
    <property type="entry name" value="B41"/>
    <property type="match status" value="1"/>
</dbReference>
<feature type="domain" description="Protein kinase" evidence="17">
    <location>
        <begin position="715"/>
        <end position="972"/>
    </location>
</feature>
<evidence type="ECO:0000259" key="18">
    <source>
        <dbReference type="PROSITE" id="PS50057"/>
    </source>
</evidence>
<evidence type="ECO:0000256" key="14">
    <source>
        <dbReference type="ARBA" id="ARBA00023273"/>
    </source>
</evidence>
<keyword evidence="5" id="KW-1003">Cell membrane</keyword>
<comment type="subcellular location">
    <subcellularLocation>
        <location evidence="1">Cell junction</location>
        <location evidence="1">Focal adhesion</location>
    </subcellularLocation>
    <subcellularLocation>
        <location evidence="3">Cell membrane</location>
        <topology evidence="3">Peripheral membrane protein</topology>
        <orientation evidence="3">Cytoplasmic side</orientation>
    </subcellularLocation>
    <subcellularLocation>
        <location evidence="2">Cell projection</location>
    </subcellularLocation>
    <subcellularLocation>
        <location evidence="4">Cytoplasm</location>
    </subcellularLocation>
</comment>
<dbReference type="InterPro" id="IPR008266">
    <property type="entry name" value="Tyr_kinase_AS"/>
</dbReference>
<feature type="compositionally biased region" description="Low complexity" evidence="16">
    <location>
        <begin position="121"/>
        <end position="136"/>
    </location>
</feature>
<evidence type="ECO:0000256" key="9">
    <source>
        <dbReference type="ARBA" id="ARBA00022741"/>
    </source>
</evidence>
<dbReference type="InterPro" id="IPR036137">
    <property type="entry name" value="Focal_adhe_kin_target_dom_sf"/>
</dbReference>
<dbReference type="Proteomes" id="UP000820818">
    <property type="component" value="Linkage Group LG7"/>
</dbReference>
<dbReference type="InterPro" id="IPR035963">
    <property type="entry name" value="FERM_2"/>
</dbReference>
<evidence type="ECO:0000256" key="16">
    <source>
        <dbReference type="SAM" id="MobiDB-lite"/>
    </source>
</evidence>
<keyword evidence="11 15" id="KW-0067">ATP-binding</keyword>
<dbReference type="InterPro" id="IPR041390">
    <property type="entry name" value="FADK_N"/>
</dbReference>
<dbReference type="Gene3D" id="1.20.120.330">
    <property type="entry name" value="Nucleotidyltransferases domain 2"/>
    <property type="match status" value="1"/>
</dbReference>
<dbReference type="InterPro" id="IPR014352">
    <property type="entry name" value="FERM/acyl-CoA-bd_prot_sf"/>
</dbReference>
<feature type="region of interest" description="Disordered" evidence="16">
    <location>
        <begin position="994"/>
        <end position="1013"/>
    </location>
</feature>
<dbReference type="PROSITE" id="PS50011">
    <property type="entry name" value="PROTEIN_KINASE_DOM"/>
    <property type="match status" value="1"/>
</dbReference>
<dbReference type="GO" id="GO:0008284">
    <property type="term" value="P:positive regulation of cell population proliferation"/>
    <property type="evidence" value="ECO:0007669"/>
    <property type="project" value="UniProtKB-ARBA"/>
</dbReference>
<dbReference type="GO" id="GO:0007172">
    <property type="term" value="P:signal complex assembly"/>
    <property type="evidence" value="ECO:0007669"/>
    <property type="project" value="InterPro"/>
</dbReference>
<dbReference type="Gene3D" id="1.10.510.10">
    <property type="entry name" value="Transferase(Phosphotransferase) domain 1"/>
    <property type="match status" value="1"/>
</dbReference>
<evidence type="ECO:0000256" key="2">
    <source>
        <dbReference type="ARBA" id="ARBA00004316"/>
    </source>
</evidence>
<evidence type="ECO:0000256" key="10">
    <source>
        <dbReference type="ARBA" id="ARBA00022777"/>
    </source>
</evidence>
<comment type="caution">
    <text evidence="19">The sequence shown here is derived from an EMBL/GenBank/DDBJ whole genome shotgun (WGS) entry which is preliminary data.</text>
</comment>
<evidence type="ECO:0000259" key="17">
    <source>
        <dbReference type="PROSITE" id="PS50011"/>
    </source>
</evidence>
<evidence type="ECO:0000256" key="3">
    <source>
        <dbReference type="ARBA" id="ARBA00004413"/>
    </source>
</evidence>
<dbReference type="InterPro" id="IPR019748">
    <property type="entry name" value="FERM_central"/>
</dbReference>
<evidence type="ECO:0000313" key="20">
    <source>
        <dbReference type="Proteomes" id="UP000820818"/>
    </source>
</evidence>
<dbReference type="GO" id="GO:0009887">
    <property type="term" value="P:animal organ morphogenesis"/>
    <property type="evidence" value="ECO:0007669"/>
    <property type="project" value="UniProtKB-ARBA"/>
</dbReference>
<evidence type="ECO:0000256" key="15">
    <source>
        <dbReference type="PROSITE-ProRule" id="PRU10141"/>
    </source>
</evidence>
<organism evidence="19 20">
    <name type="scientific">Daphnia sinensis</name>
    <dbReference type="NCBI Taxonomy" id="1820382"/>
    <lineage>
        <taxon>Eukaryota</taxon>
        <taxon>Metazoa</taxon>
        <taxon>Ecdysozoa</taxon>
        <taxon>Arthropoda</taxon>
        <taxon>Crustacea</taxon>
        <taxon>Branchiopoda</taxon>
        <taxon>Diplostraca</taxon>
        <taxon>Cladocera</taxon>
        <taxon>Anomopoda</taxon>
        <taxon>Daphniidae</taxon>
        <taxon>Daphnia</taxon>
        <taxon>Daphnia similis group</taxon>
    </lineage>
</organism>
<keyword evidence="6" id="KW-0963">Cytoplasm</keyword>
<dbReference type="Gene3D" id="2.30.29.30">
    <property type="entry name" value="Pleckstrin-homology domain (PH domain)/Phosphotyrosine-binding domain (PTB)"/>
    <property type="match status" value="1"/>
</dbReference>
<dbReference type="FunFam" id="1.10.510.10:FF:000039">
    <property type="entry name" value="Focal adhesion kinase, isoform D"/>
    <property type="match status" value="1"/>
</dbReference>
<keyword evidence="20" id="KW-1185">Reference proteome</keyword>
<dbReference type="InterPro" id="IPR041784">
    <property type="entry name" value="FAK1/PYK2_FERM_C"/>
</dbReference>
<dbReference type="GO" id="GO:0048731">
    <property type="term" value="P:system development"/>
    <property type="evidence" value="ECO:0007669"/>
    <property type="project" value="UniProtKB-ARBA"/>
</dbReference>
<dbReference type="Gene3D" id="3.10.20.90">
    <property type="entry name" value="Phosphatidylinositol 3-kinase Catalytic Subunit, Chain A, domain 1"/>
    <property type="match status" value="1"/>
</dbReference>
<evidence type="ECO:0000256" key="7">
    <source>
        <dbReference type="ARBA" id="ARBA00022553"/>
    </source>
</evidence>
<feature type="region of interest" description="Disordered" evidence="16">
    <location>
        <begin position="178"/>
        <end position="209"/>
    </location>
</feature>
<dbReference type="InterPro" id="IPR049385">
    <property type="entry name" value="FAK1-like_FERM_C"/>
</dbReference>
<evidence type="ECO:0000256" key="8">
    <source>
        <dbReference type="ARBA" id="ARBA00022679"/>
    </source>
</evidence>
<dbReference type="SUPFAM" id="SSF47031">
    <property type="entry name" value="Second domain of FERM"/>
    <property type="match status" value="1"/>
</dbReference>
<dbReference type="PROSITE" id="PS00107">
    <property type="entry name" value="PROTEIN_KINASE_ATP"/>
    <property type="match status" value="1"/>
</dbReference>
<evidence type="ECO:0000256" key="11">
    <source>
        <dbReference type="ARBA" id="ARBA00022840"/>
    </source>
</evidence>
<dbReference type="EMBL" id="WJBH02000007">
    <property type="protein sequence ID" value="KAI9555129.1"/>
    <property type="molecule type" value="Genomic_DNA"/>
</dbReference>
<accession>A0AAD5KM33</accession>
<protein>
    <recommendedName>
        <fullName evidence="21">Focal adhesion kinase 1</fullName>
    </recommendedName>
</protein>
<dbReference type="InterPro" id="IPR005189">
    <property type="entry name" value="Focal_adhesion_kin_target_dom"/>
</dbReference>
<evidence type="ECO:0000256" key="13">
    <source>
        <dbReference type="ARBA" id="ARBA00023136"/>
    </source>
</evidence>
<dbReference type="GO" id="GO:0005524">
    <property type="term" value="F:ATP binding"/>
    <property type="evidence" value="ECO:0007669"/>
    <property type="project" value="UniProtKB-UniRule"/>
</dbReference>
<dbReference type="Pfam" id="PF18038">
    <property type="entry name" value="FERM_N_2"/>
    <property type="match status" value="1"/>
</dbReference>
<feature type="compositionally biased region" description="Polar residues" evidence="16">
    <location>
        <begin position="1124"/>
        <end position="1140"/>
    </location>
</feature>
<dbReference type="SUPFAM" id="SSF50729">
    <property type="entry name" value="PH domain-like"/>
    <property type="match status" value="1"/>
</dbReference>
<name>A0AAD5KM33_9CRUS</name>
<feature type="compositionally biased region" description="Polar residues" evidence="16">
    <location>
        <begin position="655"/>
        <end position="666"/>
    </location>
</feature>
<keyword evidence="7" id="KW-0597">Phosphoprotein</keyword>
<dbReference type="InterPro" id="IPR000719">
    <property type="entry name" value="Prot_kinase_dom"/>
</dbReference>
<proteinExistence type="predicted"/>
<dbReference type="GO" id="GO:0005925">
    <property type="term" value="C:focal adhesion"/>
    <property type="evidence" value="ECO:0007669"/>
    <property type="project" value="UniProtKB-SubCell"/>
</dbReference>
<dbReference type="SUPFAM" id="SSF68993">
    <property type="entry name" value="FAT domain of focal adhesion kinase"/>
    <property type="match status" value="1"/>
</dbReference>
<dbReference type="PANTHER" id="PTHR46221">
    <property type="entry name" value="FERM AND PDZ DOMAIN-CONTAINING PROTEIN FAMILY MEMBER"/>
    <property type="match status" value="1"/>
</dbReference>